<evidence type="ECO:0000256" key="1">
    <source>
        <dbReference type="ARBA" id="ARBA00004651"/>
    </source>
</evidence>
<feature type="transmembrane region" description="Helical" evidence="6">
    <location>
        <begin position="254"/>
        <end position="285"/>
    </location>
</feature>
<reference evidence="9 10" key="1">
    <citation type="journal article" date="2016" name="Nat. Commun.">
        <title>Thousands of microbial genomes shed light on interconnected biogeochemical processes in an aquifer system.</title>
        <authorList>
            <person name="Anantharaman K."/>
            <person name="Brown C.T."/>
            <person name="Hug L.A."/>
            <person name="Sharon I."/>
            <person name="Castelle C.J."/>
            <person name="Probst A.J."/>
            <person name="Thomas B.C."/>
            <person name="Singh A."/>
            <person name="Wilkins M.J."/>
            <person name="Karaoz U."/>
            <person name="Brodie E.L."/>
            <person name="Williams K.H."/>
            <person name="Hubbard S.S."/>
            <person name="Banfield J.F."/>
        </authorList>
    </citation>
    <scope>NUCLEOTIDE SEQUENCE [LARGE SCALE GENOMIC DNA]</scope>
</reference>
<dbReference type="EMBL" id="MHLB01000057">
    <property type="protein sequence ID" value="OGZ00748.1"/>
    <property type="molecule type" value="Genomic_DNA"/>
</dbReference>
<evidence type="ECO:0000259" key="7">
    <source>
        <dbReference type="Pfam" id="PF03772"/>
    </source>
</evidence>
<dbReference type="NCBIfam" id="TIGR00360">
    <property type="entry name" value="ComEC_N-term"/>
    <property type="match status" value="1"/>
</dbReference>
<dbReference type="InterPro" id="IPR004477">
    <property type="entry name" value="ComEC_N"/>
</dbReference>
<evidence type="ECO:0000313" key="10">
    <source>
        <dbReference type="Proteomes" id="UP000178348"/>
    </source>
</evidence>
<feature type="transmembrane region" description="Helical" evidence="6">
    <location>
        <begin position="222"/>
        <end position="242"/>
    </location>
</feature>
<dbReference type="Proteomes" id="UP000178348">
    <property type="component" value="Unassembled WGS sequence"/>
</dbReference>
<feature type="transmembrane region" description="Helical" evidence="6">
    <location>
        <begin position="50"/>
        <end position="69"/>
    </location>
</feature>
<evidence type="ECO:0000256" key="4">
    <source>
        <dbReference type="ARBA" id="ARBA00022989"/>
    </source>
</evidence>
<dbReference type="InterPro" id="IPR052159">
    <property type="entry name" value="Competence_DNA_uptake"/>
</dbReference>
<evidence type="ECO:0000256" key="2">
    <source>
        <dbReference type="ARBA" id="ARBA00022475"/>
    </source>
</evidence>
<evidence type="ECO:0008006" key="11">
    <source>
        <dbReference type="Google" id="ProtNLM"/>
    </source>
</evidence>
<comment type="subcellular location">
    <subcellularLocation>
        <location evidence="1">Cell membrane</location>
        <topology evidence="1">Multi-pass membrane protein</topology>
    </subcellularLocation>
</comment>
<dbReference type="GO" id="GO:0005886">
    <property type="term" value="C:plasma membrane"/>
    <property type="evidence" value="ECO:0007669"/>
    <property type="project" value="UniProtKB-SubCell"/>
</dbReference>
<evidence type="ECO:0000313" key="9">
    <source>
        <dbReference type="EMBL" id="OGZ00748.1"/>
    </source>
</evidence>
<dbReference type="Pfam" id="PF13567">
    <property type="entry name" value="DUF4131"/>
    <property type="match status" value="1"/>
</dbReference>
<protein>
    <recommendedName>
        <fullName evidence="11">ComEC/Rec2-related protein domain-containing protein</fullName>
    </recommendedName>
</protein>
<proteinExistence type="predicted"/>
<feature type="transmembrane region" description="Helical" evidence="6">
    <location>
        <begin position="445"/>
        <end position="465"/>
    </location>
</feature>
<keyword evidence="4 6" id="KW-1133">Transmembrane helix</keyword>
<keyword evidence="2" id="KW-1003">Cell membrane</keyword>
<gene>
    <name evidence="9" type="ORF">A2946_03385</name>
</gene>
<name>A0A1G2CK01_9BACT</name>
<organism evidence="9 10">
    <name type="scientific">Candidatus Liptonbacteria bacterium RIFCSPLOWO2_01_FULL_53_13</name>
    <dbReference type="NCBI Taxonomy" id="1798651"/>
    <lineage>
        <taxon>Bacteria</taxon>
        <taxon>Candidatus Liptoniibacteriota</taxon>
    </lineage>
</organism>
<sequence>MAPADIAFAGALSFLAGVFVAGFTASGFVIVALAVVVAVGFYFVRLHISISPYLHIFFILCLFLGFFYYHFFLNLRESRLVLPEEANTTFSGTIKNEPRIRGGATSFMFALDAPFRGEIKVFLPSSAPVLYGDRLALQGVVERAETNYEDPVSAFPEFEITSRGNGSRIKSALLGFKQSVLSNFRRFLGADSGALMSGITLGDQSGFSKELRADMAASGTTHLVALSGYNIAILVLALEALLRGRMRRRTLAIVMVIVIAAFVAMVGGEASIVRAAIMGLLVLLAKQTGRKHDMRNAITFTALIMVTLDPRILLHDLGFQLSFLCLLGIVYLSPAIAAFLRLNTEKQSFFGWRENAVMTISAQLAVMPVIIQAFGTMSLAGILANVLILEFIPATMAVGFLMGFACLIVPPLGIALAFPAEVLLRYELFVIKAFSLFQLPVTNPLGGWGIFAIYYALLVAFILNFQDKPVTKGV</sequence>
<comment type="caution">
    <text evidence="9">The sequence shown here is derived from an EMBL/GenBank/DDBJ whole genome shotgun (WGS) entry which is preliminary data.</text>
</comment>
<evidence type="ECO:0000256" key="3">
    <source>
        <dbReference type="ARBA" id="ARBA00022692"/>
    </source>
</evidence>
<evidence type="ECO:0000256" key="5">
    <source>
        <dbReference type="ARBA" id="ARBA00023136"/>
    </source>
</evidence>
<dbReference type="InterPro" id="IPR025405">
    <property type="entry name" value="DUF4131"/>
</dbReference>
<dbReference type="AlphaFoldDB" id="A0A1G2CK01"/>
<feature type="transmembrane region" description="Helical" evidence="6">
    <location>
        <begin position="360"/>
        <end position="389"/>
    </location>
</feature>
<feature type="transmembrane region" description="Helical" evidence="6">
    <location>
        <begin position="12"/>
        <end position="44"/>
    </location>
</feature>
<keyword evidence="5 6" id="KW-0472">Membrane</keyword>
<dbReference type="PANTHER" id="PTHR30619">
    <property type="entry name" value="DNA INTERNALIZATION/COMPETENCE PROTEIN COMEC/REC2"/>
    <property type="match status" value="1"/>
</dbReference>
<feature type="domain" description="ComEC/Rec2-related protein" evidence="7">
    <location>
        <begin position="199"/>
        <end position="463"/>
    </location>
</feature>
<accession>A0A1G2CK01</accession>
<feature type="transmembrane region" description="Helical" evidence="6">
    <location>
        <begin position="321"/>
        <end position="340"/>
    </location>
</feature>
<dbReference type="Pfam" id="PF03772">
    <property type="entry name" value="Competence"/>
    <property type="match status" value="1"/>
</dbReference>
<keyword evidence="3 6" id="KW-0812">Transmembrane</keyword>
<feature type="transmembrane region" description="Helical" evidence="6">
    <location>
        <begin position="396"/>
        <end position="418"/>
    </location>
</feature>
<dbReference type="PANTHER" id="PTHR30619:SF1">
    <property type="entry name" value="RECOMBINATION PROTEIN 2"/>
    <property type="match status" value="1"/>
</dbReference>
<feature type="domain" description="DUF4131" evidence="8">
    <location>
        <begin position="27"/>
        <end position="145"/>
    </location>
</feature>
<evidence type="ECO:0000256" key="6">
    <source>
        <dbReference type="SAM" id="Phobius"/>
    </source>
</evidence>
<evidence type="ECO:0000259" key="8">
    <source>
        <dbReference type="Pfam" id="PF13567"/>
    </source>
</evidence>